<sequence length="306" mass="31831">MTDPRKICALVRSCRSPVDSPTRRGGDARDGVWSARGCRAPGGRGPGDRELVAAGTGGPCSCCPWCTQEVAGTILVMGGFRWAEKVTPGRSSRCRPPLSTPGSRRASPAAGDASGAPALGDRPNGTGLSGSARGHFGRSPPVRGPLSSSGQGVLARDLWGAVGFGCPGYDGMSGCLAGATRLARPATCGSRYPSRVRYVHSGSSVRFGGSSAGWWNGVLPADLPLAPACPQWTFLFALGERWAPVRAEASPRETHCSQGKWRERFGGLSGGSRCRRGAGSRSEAGSDADGLLSNRRSGAPLWRRRP</sequence>
<dbReference type="EMBL" id="FQVN01000005">
    <property type="protein sequence ID" value="SHF89551.1"/>
    <property type="molecule type" value="Genomic_DNA"/>
</dbReference>
<feature type="region of interest" description="Disordered" evidence="1">
    <location>
        <begin position="17"/>
        <end position="50"/>
    </location>
</feature>
<reference evidence="2 3" key="1">
    <citation type="submission" date="2016-11" db="EMBL/GenBank/DDBJ databases">
        <authorList>
            <person name="Jaros S."/>
            <person name="Januszkiewicz K."/>
            <person name="Wedrychowicz H."/>
        </authorList>
    </citation>
    <scope>NUCLEOTIDE SEQUENCE [LARGE SCALE GENOMIC DNA]</scope>
    <source>
        <strain evidence="2 3">DSM 44523</strain>
    </source>
</reference>
<organism evidence="2 3">
    <name type="scientific">Streptoalloteichus hindustanus</name>
    <dbReference type="NCBI Taxonomy" id="2017"/>
    <lineage>
        <taxon>Bacteria</taxon>
        <taxon>Bacillati</taxon>
        <taxon>Actinomycetota</taxon>
        <taxon>Actinomycetes</taxon>
        <taxon>Pseudonocardiales</taxon>
        <taxon>Pseudonocardiaceae</taxon>
        <taxon>Streptoalloteichus</taxon>
    </lineage>
</organism>
<feature type="compositionally biased region" description="Low complexity" evidence="1">
    <location>
        <begin position="279"/>
        <end position="290"/>
    </location>
</feature>
<evidence type="ECO:0000313" key="2">
    <source>
        <dbReference type="EMBL" id="SHF89551.1"/>
    </source>
</evidence>
<feature type="region of interest" description="Disordered" evidence="1">
    <location>
        <begin position="86"/>
        <end position="149"/>
    </location>
</feature>
<feature type="region of interest" description="Disordered" evidence="1">
    <location>
        <begin position="267"/>
        <end position="306"/>
    </location>
</feature>
<keyword evidence="3" id="KW-1185">Reference proteome</keyword>
<evidence type="ECO:0000256" key="1">
    <source>
        <dbReference type="SAM" id="MobiDB-lite"/>
    </source>
</evidence>
<dbReference type="STRING" id="2017.SAMN05444320_105390"/>
<feature type="compositionally biased region" description="Low complexity" evidence="1">
    <location>
        <begin position="102"/>
        <end position="121"/>
    </location>
</feature>
<dbReference type="AlphaFoldDB" id="A0A1M5FEN4"/>
<accession>A0A1M5FEN4</accession>
<name>A0A1M5FEN4_STRHI</name>
<gene>
    <name evidence="2" type="ORF">SAMN05444320_105390</name>
</gene>
<protein>
    <submittedName>
        <fullName evidence="2">Uncharacterized protein</fullName>
    </submittedName>
</protein>
<evidence type="ECO:0000313" key="3">
    <source>
        <dbReference type="Proteomes" id="UP000184501"/>
    </source>
</evidence>
<proteinExistence type="predicted"/>
<dbReference type="Proteomes" id="UP000184501">
    <property type="component" value="Unassembled WGS sequence"/>
</dbReference>
<feature type="compositionally biased region" description="Basic and acidic residues" evidence="1">
    <location>
        <begin position="21"/>
        <end position="30"/>
    </location>
</feature>